<proteinExistence type="predicted"/>
<reference evidence="1" key="1">
    <citation type="submission" date="2014-09" db="EMBL/GenBank/DDBJ databases">
        <authorList>
            <person name="Magalhaes I.L.F."/>
            <person name="Oliveira U."/>
            <person name="Santos F.R."/>
            <person name="Vidigal T.H.D.A."/>
            <person name="Brescovit A.D."/>
            <person name="Santos A.J."/>
        </authorList>
    </citation>
    <scope>NUCLEOTIDE SEQUENCE</scope>
    <source>
        <tissue evidence="1">Shoot tissue taken approximately 20 cm above the soil surface</tissue>
    </source>
</reference>
<sequence length="32" mass="3857">MNVHRSTVYHQPPLVSSTVRTLLMYRQVTFFF</sequence>
<reference evidence="1" key="2">
    <citation type="journal article" date="2015" name="Data Brief">
        <title>Shoot transcriptome of the giant reed, Arundo donax.</title>
        <authorList>
            <person name="Barrero R.A."/>
            <person name="Guerrero F.D."/>
            <person name="Moolhuijzen P."/>
            <person name="Goolsby J.A."/>
            <person name="Tidwell J."/>
            <person name="Bellgard S.E."/>
            <person name="Bellgard M.I."/>
        </authorList>
    </citation>
    <scope>NUCLEOTIDE SEQUENCE</scope>
    <source>
        <tissue evidence="1">Shoot tissue taken approximately 20 cm above the soil surface</tissue>
    </source>
</reference>
<accession>A0A0A9CD52</accession>
<dbReference type="EMBL" id="GBRH01226570">
    <property type="protein sequence ID" value="JAD71325.1"/>
    <property type="molecule type" value="Transcribed_RNA"/>
</dbReference>
<name>A0A0A9CD52_ARUDO</name>
<protein>
    <submittedName>
        <fullName evidence="1">Uncharacterized protein</fullName>
    </submittedName>
</protein>
<dbReference type="AlphaFoldDB" id="A0A0A9CD52"/>
<evidence type="ECO:0000313" key="1">
    <source>
        <dbReference type="EMBL" id="JAD71325.1"/>
    </source>
</evidence>
<organism evidence="1">
    <name type="scientific">Arundo donax</name>
    <name type="common">Giant reed</name>
    <name type="synonym">Donax arundinaceus</name>
    <dbReference type="NCBI Taxonomy" id="35708"/>
    <lineage>
        <taxon>Eukaryota</taxon>
        <taxon>Viridiplantae</taxon>
        <taxon>Streptophyta</taxon>
        <taxon>Embryophyta</taxon>
        <taxon>Tracheophyta</taxon>
        <taxon>Spermatophyta</taxon>
        <taxon>Magnoliopsida</taxon>
        <taxon>Liliopsida</taxon>
        <taxon>Poales</taxon>
        <taxon>Poaceae</taxon>
        <taxon>PACMAD clade</taxon>
        <taxon>Arundinoideae</taxon>
        <taxon>Arundineae</taxon>
        <taxon>Arundo</taxon>
    </lineage>
</organism>